<dbReference type="RefSeq" id="WP_012829557.1">
    <property type="nucleotide sequence ID" value="NC_013440.1"/>
</dbReference>
<feature type="domain" description="DUF3592" evidence="2">
    <location>
        <begin position="41"/>
        <end position="137"/>
    </location>
</feature>
<sequence>MSRAGQLATLAYSLWFLIWGVVGTLWFASDLFESLFSATAEATIIATKVHNAPFASGTGPSQQFRSTVYANYTYQVSGTSYHGRADIGEVTYLSPRGPDIDARIEIESIASSYPVGSKHTAYYKKAQPGSSSLSSDIHPGSWLMLALCILFTLAGIGGVLGAFASGRKGSV</sequence>
<feature type="transmembrane region" description="Helical" evidence="1">
    <location>
        <begin position="142"/>
        <end position="164"/>
    </location>
</feature>
<dbReference type="AlphaFoldDB" id="D0LNQ4"/>
<keyword evidence="1" id="KW-1133">Transmembrane helix</keyword>
<keyword evidence="4" id="KW-1185">Reference proteome</keyword>
<feature type="transmembrane region" description="Helical" evidence="1">
    <location>
        <begin position="7"/>
        <end position="28"/>
    </location>
</feature>
<proteinExistence type="predicted"/>
<accession>D0LNQ4</accession>
<dbReference type="Proteomes" id="UP000001880">
    <property type="component" value="Chromosome"/>
</dbReference>
<dbReference type="KEGG" id="hoh:Hoch_4466"/>
<dbReference type="STRING" id="502025.Hoch_4466"/>
<reference evidence="3 4" key="1">
    <citation type="journal article" date="2010" name="Stand. Genomic Sci.">
        <title>Complete genome sequence of Haliangium ochraceum type strain (SMP-2).</title>
        <authorList>
            <consortium name="US DOE Joint Genome Institute (JGI-PGF)"/>
            <person name="Ivanova N."/>
            <person name="Daum C."/>
            <person name="Lang E."/>
            <person name="Abt B."/>
            <person name="Kopitz M."/>
            <person name="Saunders E."/>
            <person name="Lapidus A."/>
            <person name="Lucas S."/>
            <person name="Glavina Del Rio T."/>
            <person name="Nolan M."/>
            <person name="Tice H."/>
            <person name="Copeland A."/>
            <person name="Cheng J.F."/>
            <person name="Chen F."/>
            <person name="Bruce D."/>
            <person name="Goodwin L."/>
            <person name="Pitluck S."/>
            <person name="Mavromatis K."/>
            <person name="Pati A."/>
            <person name="Mikhailova N."/>
            <person name="Chen A."/>
            <person name="Palaniappan K."/>
            <person name="Land M."/>
            <person name="Hauser L."/>
            <person name="Chang Y.J."/>
            <person name="Jeffries C.D."/>
            <person name="Detter J.C."/>
            <person name="Brettin T."/>
            <person name="Rohde M."/>
            <person name="Goker M."/>
            <person name="Bristow J."/>
            <person name="Markowitz V."/>
            <person name="Eisen J.A."/>
            <person name="Hugenholtz P."/>
            <person name="Kyrpides N.C."/>
            <person name="Klenk H.P."/>
        </authorList>
    </citation>
    <scope>NUCLEOTIDE SEQUENCE [LARGE SCALE GENOMIC DNA]</scope>
    <source>
        <strain evidence="4">DSM 14365 / CIP 107738 / JCM 11303 / AJ 13395 / SMP-2</strain>
    </source>
</reference>
<organism evidence="3 4">
    <name type="scientific">Haliangium ochraceum (strain DSM 14365 / JCM 11303 / SMP-2)</name>
    <dbReference type="NCBI Taxonomy" id="502025"/>
    <lineage>
        <taxon>Bacteria</taxon>
        <taxon>Pseudomonadati</taxon>
        <taxon>Myxococcota</taxon>
        <taxon>Polyangia</taxon>
        <taxon>Haliangiales</taxon>
        <taxon>Kofleriaceae</taxon>
        <taxon>Haliangium</taxon>
    </lineage>
</organism>
<dbReference type="HOGENOM" id="CLU_1560808_0_0_7"/>
<evidence type="ECO:0000259" key="2">
    <source>
        <dbReference type="Pfam" id="PF12158"/>
    </source>
</evidence>
<gene>
    <name evidence="3" type="ordered locus">Hoch_4466</name>
</gene>
<keyword evidence="1" id="KW-0812">Transmembrane</keyword>
<dbReference type="Pfam" id="PF12158">
    <property type="entry name" value="DUF3592"/>
    <property type="match status" value="1"/>
</dbReference>
<evidence type="ECO:0000313" key="3">
    <source>
        <dbReference type="EMBL" id="ACY16959.1"/>
    </source>
</evidence>
<name>D0LNQ4_HALO1</name>
<keyword evidence="1" id="KW-0472">Membrane</keyword>
<evidence type="ECO:0000313" key="4">
    <source>
        <dbReference type="Proteomes" id="UP000001880"/>
    </source>
</evidence>
<dbReference type="InterPro" id="IPR021994">
    <property type="entry name" value="DUF3592"/>
</dbReference>
<evidence type="ECO:0000256" key="1">
    <source>
        <dbReference type="SAM" id="Phobius"/>
    </source>
</evidence>
<protein>
    <recommendedName>
        <fullName evidence="2">DUF3592 domain-containing protein</fullName>
    </recommendedName>
</protein>
<dbReference type="EMBL" id="CP001804">
    <property type="protein sequence ID" value="ACY16959.1"/>
    <property type="molecule type" value="Genomic_DNA"/>
</dbReference>